<evidence type="ECO:0000313" key="3">
    <source>
        <dbReference type="Proteomes" id="UP000241769"/>
    </source>
</evidence>
<accession>A0A2P6MWI1</accession>
<protein>
    <submittedName>
        <fullName evidence="2">Uncharacterized protein</fullName>
    </submittedName>
</protein>
<evidence type="ECO:0000313" key="2">
    <source>
        <dbReference type="EMBL" id="PRP76082.1"/>
    </source>
</evidence>
<keyword evidence="1" id="KW-0732">Signal</keyword>
<feature type="signal peptide" evidence="1">
    <location>
        <begin position="1"/>
        <end position="23"/>
    </location>
</feature>
<feature type="chain" id="PRO_5015135600" evidence="1">
    <location>
        <begin position="24"/>
        <end position="182"/>
    </location>
</feature>
<organism evidence="2 3">
    <name type="scientific">Planoprotostelium fungivorum</name>
    <dbReference type="NCBI Taxonomy" id="1890364"/>
    <lineage>
        <taxon>Eukaryota</taxon>
        <taxon>Amoebozoa</taxon>
        <taxon>Evosea</taxon>
        <taxon>Variosea</taxon>
        <taxon>Cavosteliida</taxon>
        <taxon>Cavosteliaceae</taxon>
        <taxon>Planoprotostelium</taxon>
    </lineage>
</organism>
<name>A0A2P6MWI1_9EUKA</name>
<reference evidence="2 3" key="1">
    <citation type="journal article" date="2018" name="Genome Biol. Evol.">
        <title>Multiple Roots of Fruiting Body Formation in Amoebozoa.</title>
        <authorList>
            <person name="Hillmann F."/>
            <person name="Forbes G."/>
            <person name="Novohradska S."/>
            <person name="Ferling I."/>
            <person name="Riege K."/>
            <person name="Groth M."/>
            <person name="Westermann M."/>
            <person name="Marz M."/>
            <person name="Spaller T."/>
            <person name="Winckler T."/>
            <person name="Schaap P."/>
            <person name="Glockner G."/>
        </authorList>
    </citation>
    <scope>NUCLEOTIDE SEQUENCE [LARGE SCALE GENOMIC DNA]</scope>
    <source>
        <strain evidence="2 3">Jena</strain>
    </source>
</reference>
<keyword evidence="3" id="KW-1185">Reference proteome</keyword>
<dbReference type="AlphaFoldDB" id="A0A2P6MWI1"/>
<evidence type="ECO:0000256" key="1">
    <source>
        <dbReference type="SAM" id="SignalP"/>
    </source>
</evidence>
<proteinExistence type="predicted"/>
<dbReference type="Proteomes" id="UP000241769">
    <property type="component" value="Unassembled WGS sequence"/>
</dbReference>
<gene>
    <name evidence="2" type="ORF">PROFUN_12887</name>
</gene>
<dbReference type="EMBL" id="MDYQ01000352">
    <property type="protein sequence ID" value="PRP76082.1"/>
    <property type="molecule type" value="Genomic_DNA"/>
</dbReference>
<sequence length="182" mass="20177">MHEGCAVALGCVLTGGCVVYICCQPQHYMIYTTSFHKACSNSAHVSLVSTKKDAKDRSHSQRQPRTKSTLFIGFQSRQRIDQWGTPVVNQRMFWVGMVDGHRGIAAAVVLFPTLLTGAAFFTDTFLFETYMQLLLYVLSRRDNVIGEGIVISNALSSDFKNLVRMSSIIMSGADSWIRGGVE</sequence>
<dbReference type="InParanoid" id="A0A2P6MWI1"/>
<comment type="caution">
    <text evidence="2">The sequence shown here is derived from an EMBL/GenBank/DDBJ whole genome shotgun (WGS) entry which is preliminary data.</text>
</comment>